<evidence type="ECO:0000313" key="3">
    <source>
        <dbReference type="Proteomes" id="UP001054821"/>
    </source>
</evidence>
<keyword evidence="3" id="KW-1185">Reference proteome</keyword>
<feature type="region of interest" description="Disordered" evidence="1">
    <location>
        <begin position="31"/>
        <end position="105"/>
    </location>
</feature>
<evidence type="ECO:0000313" key="2">
    <source>
        <dbReference type="EMBL" id="KAI5337066.1"/>
    </source>
</evidence>
<evidence type="ECO:0000256" key="1">
    <source>
        <dbReference type="SAM" id="MobiDB-lite"/>
    </source>
</evidence>
<gene>
    <name evidence="2" type="ORF">L3X38_016335</name>
</gene>
<feature type="compositionally biased region" description="Low complexity" evidence="1">
    <location>
        <begin position="49"/>
        <end position="79"/>
    </location>
</feature>
<reference evidence="2 3" key="1">
    <citation type="journal article" date="2022" name="G3 (Bethesda)">
        <title>Whole-genome sequence and methylome profiling of the almond [Prunus dulcis (Mill.) D.A. Webb] cultivar 'Nonpareil'.</title>
        <authorList>
            <person name="D'Amico-Willman K.M."/>
            <person name="Ouma W.Z."/>
            <person name="Meulia T."/>
            <person name="Sideli G.M."/>
            <person name="Gradziel T.M."/>
            <person name="Fresnedo-Ramirez J."/>
        </authorList>
    </citation>
    <scope>NUCLEOTIDE SEQUENCE [LARGE SCALE GENOMIC DNA]</scope>
    <source>
        <strain evidence="2">Clone GOH B32 T37-40</strain>
    </source>
</reference>
<organism evidence="2 3">
    <name type="scientific">Prunus dulcis</name>
    <name type="common">Almond</name>
    <name type="synonym">Amygdalus dulcis</name>
    <dbReference type="NCBI Taxonomy" id="3755"/>
    <lineage>
        <taxon>Eukaryota</taxon>
        <taxon>Viridiplantae</taxon>
        <taxon>Streptophyta</taxon>
        <taxon>Embryophyta</taxon>
        <taxon>Tracheophyta</taxon>
        <taxon>Spermatophyta</taxon>
        <taxon>Magnoliopsida</taxon>
        <taxon>eudicotyledons</taxon>
        <taxon>Gunneridae</taxon>
        <taxon>Pentapetalae</taxon>
        <taxon>rosids</taxon>
        <taxon>fabids</taxon>
        <taxon>Rosales</taxon>
        <taxon>Rosaceae</taxon>
        <taxon>Amygdaloideae</taxon>
        <taxon>Amygdaleae</taxon>
        <taxon>Prunus</taxon>
    </lineage>
</organism>
<dbReference type="AlphaFoldDB" id="A0AAD4W7M9"/>
<feature type="compositionally biased region" description="Gly residues" evidence="1">
    <location>
        <begin position="88"/>
        <end position="102"/>
    </location>
</feature>
<proteinExistence type="predicted"/>
<protein>
    <submittedName>
        <fullName evidence="2">Uncharacterized protein</fullName>
    </submittedName>
</protein>
<comment type="caution">
    <text evidence="2">The sequence shown here is derived from an EMBL/GenBank/DDBJ whole genome shotgun (WGS) entry which is preliminary data.</text>
</comment>
<dbReference type="Proteomes" id="UP001054821">
    <property type="component" value="Chromosome 3"/>
</dbReference>
<dbReference type="EMBL" id="JAJFAZ020000003">
    <property type="protein sequence ID" value="KAI5337066.1"/>
    <property type="molecule type" value="Genomic_DNA"/>
</dbReference>
<sequence>MKRIWKTLSHEIPEGIERLNHSLTPEMLMFYHSQSPERKGEESGGCGCGSYSRPSSPCCSRTARALGSRNGCGSDSDSGSDSKRKRGSGGGGGDRGSGGGGRPSSPGLLRASASIFFFLLSIAYASI</sequence>
<name>A0AAD4W7M9_PRUDU</name>
<accession>A0AAD4W7M9</accession>